<accession>A0A8T1QL03</accession>
<dbReference type="EMBL" id="CM031813">
    <property type="protein sequence ID" value="KAG6654941.1"/>
    <property type="molecule type" value="Genomic_DNA"/>
</dbReference>
<sequence length="62" mass="7535">MQILWHTWVIAQETRRKERTLDKEQRIKNSLKQRMMKEFDQGLTHKIWLVDAEAGGSFIYML</sequence>
<gene>
    <name evidence="1" type="ORF">CIPAW_05G180900</name>
</gene>
<evidence type="ECO:0000313" key="2">
    <source>
        <dbReference type="Proteomes" id="UP000811609"/>
    </source>
</evidence>
<proteinExistence type="predicted"/>
<dbReference type="Proteomes" id="UP000811609">
    <property type="component" value="Chromosome 5"/>
</dbReference>
<comment type="caution">
    <text evidence="1">The sequence shown here is derived from an EMBL/GenBank/DDBJ whole genome shotgun (WGS) entry which is preliminary data.</text>
</comment>
<keyword evidence="2" id="KW-1185">Reference proteome</keyword>
<evidence type="ECO:0000313" key="1">
    <source>
        <dbReference type="EMBL" id="KAG6654941.1"/>
    </source>
</evidence>
<dbReference type="AlphaFoldDB" id="A0A8T1QL03"/>
<protein>
    <submittedName>
        <fullName evidence="1">Uncharacterized protein</fullName>
    </submittedName>
</protein>
<reference evidence="1" key="1">
    <citation type="submission" date="2020-12" db="EMBL/GenBank/DDBJ databases">
        <title>WGS assembly of Carya illinoinensis cv. Pawnee.</title>
        <authorList>
            <person name="Platts A."/>
            <person name="Shu S."/>
            <person name="Wright S."/>
            <person name="Barry K."/>
            <person name="Edger P."/>
            <person name="Pires J.C."/>
            <person name="Schmutz J."/>
        </authorList>
    </citation>
    <scope>NUCLEOTIDE SEQUENCE</scope>
    <source>
        <tissue evidence="1">Leaf</tissue>
    </source>
</reference>
<name>A0A8T1QL03_CARIL</name>
<organism evidence="1 2">
    <name type="scientific">Carya illinoinensis</name>
    <name type="common">Pecan</name>
    <dbReference type="NCBI Taxonomy" id="32201"/>
    <lineage>
        <taxon>Eukaryota</taxon>
        <taxon>Viridiplantae</taxon>
        <taxon>Streptophyta</taxon>
        <taxon>Embryophyta</taxon>
        <taxon>Tracheophyta</taxon>
        <taxon>Spermatophyta</taxon>
        <taxon>Magnoliopsida</taxon>
        <taxon>eudicotyledons</taxon>
        <taxon>Gunneridae</taxon>
        <taxon>Pentapetalae</taxon>
        <taxon>rosids</taxon>
        <taxon>fabids</taxon>
        <taxon>Fagales</taxon>
        <taxon>Juglandaceae</taxon>
        <taxon>Carya</taxon>
    </lineage>
</organism>